<dbReference type="InterPro" id="IPR036291">
    <property type="entry name" value="NAD(P)-bd_dom_sf"/>
</dbReference>
<dbReference type="RefSeq" id="WP_345150929.1">
    <property type="nucleotide sequence ID" value="NZ_BAABEO010000015.1"/>
</dbReference>
<dbReference type="SUPFAM" id="SSF53223">
    <property type="entry name" value="Aminoacid dehydrogenase-like, N-terminal domain"/>
    <property type="match status" value="1"/>
</dbReference>
<evidence type="ECO:0000259" key="2">
    <source>
        <dbReference type="Pfam" id="PF05088"/>
    </source>
</evidence>
<dbReference type="InterPro" id="IPR048381">
    <property type="entry name" value="GDH_C"/>
</dbReference>
<comment type="caution">
    <text evidence="7">The sequence shown here is derived from an EMBL/GenBank/DDBJ whole genome shotgun (WGS) entry which is preliminary data.</text>
</comment>
<accession>A0ABP7CE58</accession>
<dbReference type="InterPro" id="IPR007780">
    <property type="entry name" value="NAD_Glu_DH_bac"/>
</dbReference>
<evidence type="ECO:0000259" key="6">
    <source>
        <dbReference type="Pfam" id="PF21077"/>
    </source>
</evidence>
<feature type="domain" description="NAD-glutamate dehydrogenase N-terminal ACT1" evidence="4">
    <location>
        <begin position="7"/>
        <end position="151"/>
    </location>
</feature>
<reference evidence="8" key="1">
    <citation type="journal article" date="2019" name="Int. J. Syst. Evol. Microbiol.">
        <title>The Global Catalogue of Microorganisms (GCM) 10K type strain sequencing project: providing services to taxonomists for standard genome sequencing and annotation.</title>
        <authorList>
            <consortium name="The Broad Institute Genomics Platform"/>
            <consortium name="The Broad Institute Genome Sequencing Center for Infectious Disease"/>
            <person name="Wu L."/>
            <person name="Ma J."/>
        </authorList>
    </citation>
    <scope>NUCLEOTIDE SEQUENCE [LARGE SCALE GENOMIC DNA]</scope>
    <source>
        <strain evidence="8">JCM 30742</strain>
    </source>
</reference>
<dbReference type="EMBL" id="BAABEO010000015">
    <property type="protein sequence ID" value="GAA3684969.1"/>
    <property type="molecule type" value="Genomic_DNA"/>
</dbReference>
<dbReference type="PANTHER" id="PTHR43403:SF1">
    <property type="entry name" value="NAD-SPECIFIC GLUTAMATE DEHYDROGENASE"/>
    <property type="match status" value="1"/>
</dbReference>
<protein>
    <submittedName>
        <fullName evidence="7">NAD-glutamate dehydrogenase</fullName>
    </submittedName>
</protein>
<dbReference type="InterPro" id="IPR024727">
    <property type="entry name" value="NAD_Glu_DH_N_ACT1"/>
</dbReference>
<dbReference type="Pfam" id="PF21075">
    <property type="entry name" value="GDH_ACT1"/>
    <property type="match status" value="1"/>
</dbReference>
<dbReference type="PANTHER" id="PTHR43403">
    <property type="entry name" value="NAD-SPECIFIC GLUTAMATE DEHYDROGENASE"/>
    <property type="match status" value="1"/>
</dbReference>
<proteinExistence type="predicted"/>
<dbReference type="InterPro" id="IPR028971">
    <property type="entry name" value="NAD-GDH_cat"/>
</dbReference>
<dbReference type="Pfam" id="PF21074">
    <property type="entry name" value="GDH_C"/>
    <property type="match status" value="1"/>
</dbReference>
<feature type="region of interest" description="Disordered" evidence="1">
    <location>
        <begin position="238"/>
        <end position="258"/>
    </location>
</feature>
<dbReference type="InterPro" id="IPR049056">
    <property type="entry name" value="NAD_Glu_DH_HM3"/>
</dbReference>
<dbReference type="SUPFAM" id="SSF51735">
    <property type="entry name" value="NAD(P)-binding Rossmann-fold domains"/>
    <property type="match status" value="1"/>
</dbReference>
<dbReference type="InterPro" id="IPR046346">
    <property type="entry name" value="Aminoacid_DH-like_N_sf"/>
</dbReference>
<dbReference type="InterPro" id="IPR049059">
    <property type="entry name" value="NAD_Glu_DH_HM1"/>
</dbReference>
<dbReference type="Pfam" id="PF21079">
    <property type="entry name" value="GDH_HM2"/>
    <property type="match status" value="1"/>
</dbReference>
<name>A0ABP7CE58_9MICC</name>
<evidence type="ECO:0000313" key="8">
    <source>
        <dbReference type="Proteomes" id="UP001500752"/>
    </source>
</evidence>
<feature type="domain" description="NAD-glutamate dehydrogenase ACT2" evidence="5">
    <location>
        <begin position="379"/>
        <end position="468"/>
    </location>
</feature>
<organism evidence="7 8">
    <name type="scientific">Arthrobacter ginkgonis</name>
    <dbReference type="NCBI Taxonomy" id="1630594"/>
    <lineage>
        <taxon>Bacteria</taxon>
        <taxon>Bacillati</taxon>
        <taxon>Actinomycetota</taxon>
        <taxon>Actinomycetes</taxon>
        <taxon>Micrococcales</taxon>
        <taxon>Micrococcaceae</taxon>
        <taxon>Arthrobacter</taxon>
    </lineage>
</organism>
<dbReference type="InterPro" id="IPR049062">
    <property type="entry name" value="NAD_Glu_DH_ACT2"/>
</dbReference>
<dbReference type="Pfam" id="PF21076">
    <property type="entry name" value="GDH_ACT2"/>
    <property type="match status" value="1"/>
</dbReference>
<feature type="domain" description="NAD-glutamate dehydrogenase catalytic" evidence="2">
    <location>
        <begin position="708"/>
        <end position="1201"/>
    </location>
</feature>
<feature type="domain" description="NAD-specific glutamate dehydrogenase C-terminal" evidence="3">
    <location>
        <begin position="1247"/>
        <end position="1585"/>
    </location>
</feature>
<dbReference type="Gene3D" id="3.40.50.720">
    <property type="entry name" value="NAD(P)-binding Rossmann-like Domain"/>
    <property type="match status" value="1"/>
</dbReference>
<gene>
    <name evidence="7" type="ORF">GCM10023081_23200</name>
</gene>
<dbReference type="Pfam" id="PF05088">
    <property type="entry name" value="Bac_GDH_CD"/>
    <property type="match status" value="1"/>
</dbReference>
<evidence type="ECO:0000256" key="1">
    <source>
        <dbReference type="SAM" id="MobiDB-lite"/>
    </source>
</evidence>
<dbReference type="Proteomes" id="UP001500752">
    <property type="component" value="Unassembled WGS sequence"/>
</dbReference>
<evidence type="ECO:0000259" key="4">
    <source>
        <dbReference type="Pfam" id="PF21075"/>
    </source>
</evidence>
<dbReference type="Pfam" id="PF21073">
    <property type="entry name" value="GDH_HM1"/>
    <property type="match status" value="1"/>
</dbReference>
<feature type="domain" description="NAD-glutamate dehydrogenase ACT3" evidence="6">
    <location>
        <begin position="546"/>
        <end position="602"/>
    </location>
</feature>
<sequence length="1590" mass="175695">MKDSGEFLAGYYRHFSAEDLQGYGPDTLRRRALYHFDIASDRRPGHAAAGILTEADASVVAIATDNMPYLVSSVTAELTRHNAAIRLVVHPTFAVLRDRATHRILDIHPAPSAGTTPRFAPTDREVVCEESWIAVEIGRVGEATAEEKLLDGLRTVLADVKSAVSDAPAMHRQARAVARALGTLARTADIPDLQQARDLLHWMAKGNFTFLGYREYGVDTEHGDDMLAARESTGLGLLREPSRGLGQPRSASGLRGPDDRRLLTLTKADWLSTVLRPAYLDQIAVKSHGTDGRVNGEWHFIGLFAPSAYNQPVRDVPIVRDKVNEVIRRCQFPPDSHSARTLQTVLESYPRDELFQIDVDDLVPIAEGIVHLQERRRTRLFLRADTYGRFVSALVFLPRDRYSTGVRQRIERELGQSFHTNTIEFATQLSESALARVFFRIWLPSGHRLPRLDVPALERRLAATVRSWAEGVEQVLRDRFPAEEAARLALQWSEAFPARYRVDYEVDDAVDDLGRFESFDRQRAGGRDDAVVAVQVRPGAANILAEDARIKLYFAKPRSLTQILPFFHNLGLEVIDQRPFEIRLGDGQEFFLYDLGLKYPAGVDPAETSGLLADSFRAAMHGDIESDSFDGLVLTERIEWQRVVILRSYAKYLLQLGTTNSYGFMADVLLANVRVTRALLDLFQASFDPGLGGIERTQGIETARKELGAAIDEVPTLDADRLLRTFMNLIEATLRTNYFQNRPYLSFKFNPSAIAACPFPRPAYEIWVYSPRVEGAHLRFGAIARGGLRWSDRREDFRTEILGLVKAQTVKNAVIVPTGAKGGFFAKRLPHPAYDRNAWLEEGRESYRTFIRGMLDLTDNLITTDTGKTVVPPPNVVRHDGDDAYLVVAADKGTATFSDTANELAREYGHWLGDAFASGGSVGYDHKAMGITARGAWVSVGTHFSELGIDIDREDFTVVGIGDMSGDVFGNGMLRSRHIRLVAAFDHRHIFLDPQPEPEASYAERRRLFDLPRSSWAEYEPSAISGGGGVYSRQAKSIAITGPVRHALGLAEGTTALAPQDLIRAILLAPVDLLYNGGIGTYVKASSESHTEVGDKANDAVRVNGNELRAKVVVEGGNLGVTQRGRIEAALGGVLVNSDAIDNSAGVDCSDHEVNIKILIDNMIETGRMEGGERADFLHSFADEVATLVLKTNADQNVLLMNDRYQALQWSPGFERMMDRLESSAGLDRGLEALPGTEELHERLAAGSGLTGPELAVLCAYAKTELAGQLNASGLADDPWFERTLRSYFPARLSERFEAELDSHPLRREIISTVVANDMINMGGIAYAFRAMEETEAPPEAVARAFVVLRDVFDLDSTMADLAALPPSCPADNRCTMAGEMRRLLDRGTRWYVTRAGQEQPIADAIERFKPRIGPLWADLLSYLGAADRELLRARLADHMAGIPADLARRTPLLLMGFGLLDLAVITEQIREPMQRIAAVLFAIYDRLGVIPLLMLITALPRRNRWESLARAALRDDVYSAVADMTVAVMQTTGADAEADAVERIAAWEGQHAVQVARIMATLAQLAKPGEADIASLSVALKQLRTVVRR</sequence>
<evidence type="ECO:0000259" key="5">
    <source>
        <dbReference type="Pfam" id="PF21076"/>
    </source>
</evidence>
<dbReference type="PIRSF" id="PIRSF036761">
    <property type="entry name" value="GDH_Mll4104"/>
    <property type="match status" value="1"/>
</dbReference>
<dbReference type="InterPro" id="IPR049058">
    <property type="entry name" value="NAD_Glu_DH_HM2"/>
</dbReference>
<dbReference type="Pfam" id="PF21077">
    <property type="entry name" value="GDH_ACT3"/>
    <property type="match status" value="1"/>
</dbReference>
<dbReference type="Pfam" id="PF21078">
    <property type="entry name" value="GDH_HM3"/>
    <property type="match status" value="1"/>
</dbReference>
<evidence type="ECO:0000259" key="3">
    <source>
        <dbReference type="Pfam" id="PF21074"/>
    </source>
</evidence>
<evidence type="ECO:0000313" key="7">
    <source>
        <dbReference type="EMBL" id="GAA3684969.1"/>
    </source>
</evidence>
<dbReference type="InterPro" id="IPR049064">
    <property type="entry name" value="NAD_Glu_DH_ACT3"/>
</dbReference>
<keyword evidence="8" id="KW-1185">Reference proteome</keyword>